<feature type="region of interest" description="Disordered" evidence="1">
    <location>
        <begin position="29"/>
        <end position="50"/>
    </location>
</feature>
<sequence>MRRKKTVQNVRLVALALLASALSACSTVEPGTATPATSNPAAPGSTAGSAPAGSGLADLELCADFERVAGQFPLVEIKKREPESCVGKYDLGDDNRITVRMSVFPTLGLSKAVPGPDSEVSNITIAGRAALLDRKPAGATSCAVRVEVSETARVDFVGVYHASLDQACDAATALANAITPTLPTE</sequence>
<proteinExistence type="predicted"/>
<evidence type="ECO:0000313" key="4">
    <source>
        <dbReference type="Proteomes" id="UP000218505"/>
    </source>
</evidence>
<dbReference type="Proteomes" id="UP000218505">
    <property type="component" value="Chromosome"/>
</dbReference>
<keyword evidence="4" id="KW-1185">Reference proteome</keyword>
<dbReference type="KEGG" id="apre:CNX65_07770"/>
<gene>
    <name evidence="3" type="ORF">CNX65_07770</name>
</gene>
<dbReference type="AlphaFoldDB" id="A0A290Z2L4"/>
<dbReference type="EMBL" id="CP023445">
    <property type="protein sequence ID" value="ATE53199.1"/>
    <property type="molecule type" value="Genomic_DNA"/>
</dbReference>
<evidence type="ECO:0000313" key="3">
    <source>
        <dbReference type="EMBL" id="ATE53199.1"/>
    </source>
</evidence>
<keyword evidence="2" id="KW-0732">Signal</keyword>
<reference evidence="3" key="1">
    <citation type="submission" date="2017-09" db="EMBL/GenBank/DDBJ databases">
        <title>Complete Genome Sequence of ansamitocin-producing Bacterium Actinosynnema pretiosum X47.</title>
        <authorList>
            <person name="Cao G."/>
            <person name="Zong G."/>
            <person name="Zhong C."/>
            <person name="Fu J."/>
        </authorList>
    </citation>
    <scope>NUCLEOTIDE SEQUENCE [LARGE SCALE GENOMIC DNA]</scope>
    <source>
        <strain evidence="3">X47</strain>
    </source>
</reference>
<protein>
    <recommendedName>
        <fullName evidence="5">DUF3558 domain-containing protein</fullName>
    </recommendedName>
</protein>
<dbReference type="RefSeq" id="WP_096492154.1">
    <property type="nucleotide sequence ID" value="NZ_CP023445.1"/>
</dbReference>
<feature type="chain" id="PRO_5039339445" description="DUF3558 domain-containing protein" evidence="2">
    <location>
        <begin position="27"/>
        <end position="185"/>
    </location>
</feature>
<name>A0A290Z2L4_9PSEU</name>
<evidence type="ECO:0000256" key="1">
    <source>
        <dbReference type="SAM" id="MobiDB-lite"/>
    </source>
</evidence>
<accession>A0A290Z2L4</accession>
<organism evidence="3 4">
    <name type="scientific">Actinosynnema pretiosum</name>
    <dbReference type="NCBI Taxonomy" id="42197"/>
    <lineage>
        <taxon>Bacteria</taxon>
        <taxon>Bacillati</taxon>
        <taxon>Actinomycetota</taxon>
        <taxon>Actinomycetes</taxon>
        <taxon>Pseudonocardiales</taxon>
        <taxon>Pseudonocardiaceae</taxon>
        <taxon>Actinosynnema</taxon>
    </lineage>
</organism>
<evidence type="ECO:0008006" key="5">
    <source>
        <dbReference type="Google" id="ProtNLM"/>
    </source>
</evidence>
<evidence type="ECO:0000256" key="2">
    <source>
        <dbReference type="SAM" id="SignalP"/>
    </source>
</evidence>
<dbReference type="PROSITE" id="PS51257">
    <property type="entry name" value="PROKAR_LIPOPROTEIN"/>
    <property type="match status" value="1"/>
</dbReference>
<feature type="signal peptide" evidence="2">
    <location>
        <begin position="1"/>
        <end position="26"/>
    </location>
</feature>